<dbReference type="EMBL" id="JBJURJ010000012">
    <property type="protein sequence ID" value="MFM9330305.1"/>
    <property type="molecule type" value="Genomic_DNA"/>
</dbReference>
<proteinExistence type="predicted"/>
<sequence>MEVTSQPFWQQELVNPAGKRQSKPRTSGITMVIDKGLGSHAFADLLETAEAHIDLIKLGFGTAALYPEEVLAKKIRLAALSGVPVMPGGTFLEAAVAAGLEDRFMEQIAGLGFTAVEVSDGTIQLDRALRTRLIREGCRLGLSVYTEYGKKCWGSRIETDELIETVLSDLEAGAELVTVEARESGVGVGIFDESGQCRDDEVQAVLEGIPSPHLLLWEAPQKNQQVRLMELLGPEVNLGNIAPQDVISLEALRRGLRSDSFFLRGK</sequence>
<organism evidence="1 2">
    <name type="scientific">Paenibacillus mesotrionivorans</name>
    <dbReference type="NCBI Taxonomy" id="3160968"/>
    <lineage>
        <taxon>Bacteria</taxon>
        <taxon>Bacillati</taxon>
        <taxon>Bacillota</taxon>
        <taxon>Bacilli</taxon>
        <taxon>Bacillales</taxon>
        <taxon>Paenibacillaceae</taxon>
        <taxon>Paenibacillus</taxon>
    </lineage>
</organism>
<dbReference type="EC" id="4.4.1.19" evidence="1"/>
<evidence type="ECO:0000313" key="1">
    <source>
        <dbReference type="EMBL" id="MFM9330305.1"/>
    </source>
</evidence>
<keyword evidence="1" id="KW-0456">Lyase</keyword>
<accession>A0ACC7P1K5</accession>
<reference evidence="1" key="1">
    <citation type="submission" date="2024-12" db="EMBL/GenBank/DDBJ databases">
        <authorList>
            <person name="Wu N."/>
        </authorList>
    </citation>
    <scope>NUCLEOTIDE SEQUENCE</scope>
    <source>
        <strain evidence="1">P15</strain>
    </source>
</reference>
<protein>
    <submittedName>
        <fullName evidence="1">Phosphosulfolactate synthase</fullName>
        <ecNumber evidence="1">4.4.1.19</ecNumber>
    </submittedName>
</protein>
<gene>
    <name evidence="1" type="ORF">ACI1P1_18560</name>
</gene>
<dbReference type="Proteomes" id="UP001631969">
    <property type="component" value="Unassembled WGS sequence"/>
</dbReference>
<keyword evidence="2" id="KW-1185">Reference proteome</keyword>
<name>A0ACC7P1K5_9BACL</name>
<comment type="caution">
    <text evidence="1">The sequence shown here is derived from an EMBL/GenBank/DDBJ whole genome shotgun (WGS) entry which is preliminary data.</text>
</comment>
<evidence type="ECO:0000313" key="2">
    <source>
        <dbReference type="Proteomes" id="UP001631969"/>
    </source>
</evidence>